<reference evidence="9" key="2">
    <citation type="submission" date="2019-08" db="EMBL/GenBank/DDBJ databases">
        <authorList>
            <person name="Im W.-T."/>
        </authorList>
    </citation>
    <scope>NUCLEOTIDE SEQUENCE</scope>
    <source>
        <strain evidence="9">NF 2-5-3</strain>
    </source>
</reference>
<evidence type="ECO:0000256" key="5">
    <source>
        <dbReference type="ARBA" id="ARBA00022989"/>
    </source>
</evidence>
<dbReference type="PANTHER" id="PTHR42865">
    <property type="entry name" value="PROTON/GLUTAMATE-ASPARTATE SYMPORTER"/>
    <property type="match status" value="1"/>
</dbReference>
<name>A0A5C6VI03_9BURK</name>
<dbReference type="RefSeq" id="WP_028368611.1">
    <property type="nucleotide sequence ID" value="NZ_JAZHFZ010000041.1"/>
</dbReference>
<feature type="transmembrane region" description="Helical" evidence="7">
    <location>
        <begin position="370"/>
        <end position="392"/>
    </location>
</feature>
<feature type="transmembrane region" description="Helical" evidence="7">
    <location>
        <begin position="310"/>
        <end position="335"/>
    </location>
</feature>
<evidence type="ECO:0000256" key="7">
    <source>
        <dbReference type="SAM" id="Phobius"/>
    </source>
</evidence>
<dbReference type="SUPFAM" id="SSF118215">
    <property type="entry name" value="Proton glutamate symport protein"/>
    <property type="match status" value="1"/>
</dbReference>
<organism evidence="9 10">
    <name type="scientific">Paraburkholderia azotifigens</name>
    <dbReference type="NCBI Taxonomy" id="2057004"/>
    <lineage>
        <taxon>Bacteria</taxon>
        <taxon>Pseudomonadati</taxon>
        <taxon>Pseudomonadota</taxon>
        <taxon>Betaproteobacteria</taxon>
        <taxon>Burkholderiales</taxon>
        <taxon>Burkholderiaceae</taxon>
        <taxon>Paraburkholderia</taxon>
    </lineage>
</organism>
<dbReference type="Proteomes" id="UP001481677">
    <property type="component" value="Unassembled WGS sequence"/>
</dbReference>
<keyword evidence="5 7" id="KW-1133">Transmembrane helix</keyword>
<dbReference type="GO" id="GO:0005886">
    <property type="term" value="C:plasma membrane"/>
    <property type="evidence" value="ECO:0007669"/>
    <property type="project" value="UniProtKB-SubCell"/>
</dbReference>
<dbReference type="Pfam" id="PF00375">
    <property type="entry name" value="SDF"/>
    <property type="match status" value="1"/>
</dbReference>
<feature type="transmembrane region" description="Helical" evidence="7">
    <location>
        <begin position="78"/>
        <end position="101"/>
    </location>
</feature>
<evidence type="ECO:0000313" key="8">
    <source>
        <dbReference type="EMBL" id="MEM5345067.1"/>
    </source>
</evidence>
<feature type="transmembrane region" description="Helical" evidence="7">
    <location>
        <begin position="236"/>
        <end position="260"/>
    </location>
</feature>
<dbReference type="Gene3D" id="1.10.3860.10">
    <property type="entry name" value="Sodium:dicarboxylate symporter"/>
    <property type="match status" value="1"/>
</dbReference>
<keyword evidence="2" id="KW-0813">Transport</keyword>
<evidence type="ECO:0000256" key="3">
    <source>
        <dbReference type="ARBA" id="ARBA00022475"/>
    </source>
</evidence>
<dbReference type="Proteomes" id="UP000321776">
    <property type="component" value="Unassembled WGS sequence"/>
</dbReference>
<dbReference type="EMBL" id="JAZHGA010000041">
    <property type="protein sequence ID" value="MEM5345067.1"/>
    <property type="molecule type" value="Genomic_DNA"/>
</dbReference>
<dbReference type="EMBL" id="VOQS01000003">
    <property type="protein sequence ID" value="TXC84560.1"/>
    <property type="molecule type" value="Genomic_DNA"/>
</dbReference>
<gene>
    <name evidence="9" type="ORF">FRZ40_30330</name>
    <name evidence="8" type="ORF">V4C56_36255</name>
</gene>
<protein>
    <submittedName>
        <fullName evidence="8">Cation:dicarboxylase symporter family transporter</fullName>
    </submittedName>
    <submittedName>
        <fullName evidence="9">Dicarboxylate/amino acid:cation symporter</fullName>
    </submittedName>
</protein>
<feature type="transmembrane region" description="Helical" evidence="7">
    <location>
        <begin position="205"/>
        <end position="224"/>
    </location>
</feature>
<dbReference type="AlphaFoldDB" id="A0A5C6VI03"/>
<dbReference type="PANTHER" id="PTHR42865:SF7">
    <property type="entry name" value="PROTON_GLUTAMATE-ASPARTATE SYMPORTER"/>
    <property type="match status" value="1"/>
</dbReference>
<feature type="transmembrane region" description="Helical" evidence="7">
    <location>
        <begin position="272"/>
        <end position="290"/>
    </location>
</feature>
<accession>A0A5C6VI03</accession>
<evidence type="ECO:0000313" key="10">
    <source>
        <dbReference type="Proteomes" id="UP000321776"/>
    </source>
</evidence>
<feature type="transmembrane region" description="Helical" evidence="7">
    <location>
        <begin position="451"/>
        <end position="474"/>
    </location>
</feature>
<reference evidence="8 11" key="3">
    <citation type="submission" date="2024-01" db="EMBL/GenBank/DDBJ databases">
        <title>The diversity of rhizobia nodulating Mimosa spp. in eleven states of Brazil covering several biomes is determined by host plant, location, and edaphic factors.</title>
        <authorList>
            <person name="Rouws L."/>
            <person name="Barauna A."/>
            <person name="Beukes C."/>
            <person name="De Faria S.M."/>
            <person name="Gross E."/>
            <person name="Dos Reis Junior F.B."/>
            <person name="Simon M."/>
            <person name="Maluk M."/>
            <person name="Odee D.W."/>
            <person name="Kenicer G."/>
            <person name="Young J.P.W."/>
            <person name="Reis V.M."/>
            <person name="Zilli J."/>
            <person name="James E.K."/>
        </authorList>
    </citation>
    <scope>NUCLEOTIDE SEQUENCE [LARGE SCALE GENOMIC DNA]</scope>
    <source>
        <strain evidence="8 11">JPY530</strain>
    </source>
</reference>
<feature type="transmembrane region" description="Helical" evidence="7">
    <location>
        <begin position="44"/>
        <end position="66"/>
    </location>
</feature>
<feature type="transmembrane region" description="Helical" evidence="7">
    <location>
        <begin position="347"/>
        <end position="364"/>
    </location>
</feature>
<evidence type="ECO:0000256" key="4">
    <source>
        <dbReference type="ARBA" id="ARBA00022692"/>
    </source>
</evidence>
<keyword evidence="4 7" id="KW-0812">Transmembrane</keyword>
<dbReference type="InterPro" id="IPR001991">
    <property type="entry name" value="Na-dicarboxylate_symporter"/>
</dbReference>
<keyword evidence="11" id="KW-1185">Reference proteome</keyword>
<reference evidence="9 10" key="1">
    <citation type="journal article" date="2018" name="Int. J. Syst. Evol. Microbiol.">
        <title>Paraburkholderia azotifigens sp. nov., a nitrogen-fixing bacterium isolated from paddy soil.</title>
        <authorList>
            <person name="Choi G.M."/>
            <person name="Im W.T."/>
        </authorList>
    </citation>
    <scope>NUCLEOTIDE SEQUENCE [LARGE SCALE GENOMIC DNA]</scope>
    <source>
        <strain evidence="9 10">NF 2-5-3</strain>
    </source>
</reference>
<comment type="caution">
    <text evidence="9">The sequence shown here is derived from an EMBL/GenBank/DDBJ whole genome shotgun (WGS) entry which is preliminary data.</text>
</comment>
<evidence type="ECO:0000256" key="1">
    <source>
        <dbReference type="ARBA" id="ARBA00004651"/>
    </source>
</evidence>
<dbReference type="InterPro" id="IPR036458">
    <property type="entry name" value="Na:dicarbo_symporter_sf"/>
</dbReference>
<dbReference type="PRINTS" id="PR00173">
    <property type="entry name" value="EDTRNSPORT"/>
</dbReference>
<sequence>MRTLRTLSHSTLGLIICLAVGGLCGVFAEPVGQFAYFVGQLYLSVVNMAAIPLLVVATFFGLRQVIALPKPRTRVGTIVGLALGLVVVSAIVGTLLGVLIMPGAHLSAAAHAHLGELVLKSASDAEEVRVTLFDHGGGSDEAATGVLSIAEIFPDNFYRALADGRSLGILTGTLLFGMAFAALSREKTKMLSNVFEGVYRSLETIIAHANLLIPVLVLGVAANLTSHTQSATLDAMSGLLLCFAVSSIVLSAVAIGTIAARAGQPFLRVLGSLKAPLLIGFTSGSATAPIPHTIEAMSERLGFSRGVVELVVPFGSVFVRAGSALYYTLATVFVANLYERPLGPGEIVVICGASVIAAFVSAGQNGVATVGYTGLVLSLLNLPVEAAGILLVTVDLICEGPRNVLSLLSVCTVIALVSAGLPSERVAAVDTRGAVVELNPVLRFTFTRGQLVLAAGCVVMVASLIVVMGIGVGAR</sequence>
<proteinExistence type="predicted"/>
<feature type="transmembrane region" description="Helical" evidence="7">
    <location>
        <begin position="404"/>
        <end position="421"/>
    </location>
</feature>
<keyword evidence="3" id="KW-1003">Cell membrane</keyword>
<feature type="transmembrane region" description="Helical" evidence="7">
    <location>
        <begin position="166"/>
        <end position="184"/>
    </location>
</feature>
<comment type="subcellular location">
    <subcellularLocation>
        <location evidence="1">Cell membrane</location>
        <topology evidence="1">Multi-pass membrane protein</topology>
    </subcellularLocation>
</comment>
<evidence type="ECO:0000256" key="6">
    <source>
        <dbReference type="ARBA" id="ARBA00023136"/>
    </source>
</evidence>
<evidence type="ECO:0000313" key="9">
    <source>
        <dbReference type="EMBL" id="TXC84560.1"/>
    </source>
</evidence>
<dbReference type="GO" id="GO:0015293">
    <property type="term" value="F:symporter activity"/>
    <property type="evidence" value="ECO:0007669"/>
    <property type="project" value="UniProtKB-KW"/>
</dbReference>
<evidence type="ECO:0000256" key="2">
    <source>
        <dbReference type="ARBA" id="ARBA00022448"/>
    </source>
</evidence>
<keyword evidence="6 7" id="KW-0472">Membrane</keyword>
<evidence type="ECO:0000313" key="11">
    <source>
        <dbReference type="Proteomes" id="UP001481677"/>
    </source>
</evidence>